<feature type="compositionally biased region" description="Basic and acidic residues" evidence="1">
    <location>
        <begin position="1"/>
        <end position="25"/>
    </location>
</feature>
<organism evidence="2 3">
    <name type="scientific">Novosphingobium decolorationis</name>
    <dbReference type="NCBI Taxonomy" id="2698673"/>
    <lineage>
        <taxon>Bacteria</taxon>
        <taxon>Pseudomonadati</taxon>
        <taxon>Pseudomonadota</taxon>
        <taxon>Alphaproteobacteria</taxon>
        <taxon>Sphingomonadales</taxon>
        <taxon>Sphingomonadaceae</taxon>
        <taxon>Novosphingobium</taxon>
    </lineage>
</organism>
<dbReference type="EMBL" id="CP054856">
    <property type="protein sequence ID" value="QVM83359.1"/>
    <property type="molecule type" value="Genomic_DNA"/>
</dbReference>
<dbReference type="Gene3D" id="3.40.50.300">
    <property type="entry name" value="P-loop containing nucleotide triphosphate hydrolases"/>
    <property type="match status" value="1"/>
</dbReference>
<dbReference type="SUPFAM" id="SSF52540">
    <property type="entry name" value="P-loop containing nucleoside triphosphate hydrolases"/>
    <property type="match status" value="1"/>
</dbReference>
<dbReference type="InterPro" id="IPR027417">
    <property type="entry name" value="P-loop_NTPase"/>
</dbReference>
<gene>
    <name evidence="2" type="ORF">HT578_06340</name>
</gene>
<name>A0ABX8E424_9SPHN</name>
<evidence type="ECO:0000256" key="1">
    <source>
        <dbReference type="SAM" id="MobiDB-lite"/>
    </source>
</evidence>
<feature type="region of interest" description="Disordered" evidence="1">
    <location>
        <begin position="241"/>
        <end position="274"/>
    </location>
</feature>
<dbReference type="RefSeq" id="WP_213502790.1">
    <property type="nucleotide sequence ID" value="NZ_CP054856.1"/>
</dbReference>
<protein>
    <submittedName>
        <fullName evidence="2">Sulfotransferase family protein</fullName>
    </submittedName>
</protein>
<evidence type="ECO:0000313" key="3">
    <source>
        <dbReference type="Proteomes" id="UP000677126"/>
    </source>
</evidence>
<proteinExistence type="predicted"/>
<accession>A0ABX8E424</accession>
<dbReference type="Proteomes" id="UP000677126">
    <property type="component" value="Chromosome"/>
</dbReference>
<reference evidence="2 3" key="1">
    <citation type="journal article" date="2021" name="Int. J. Syst. Evol. Microbiol.">
        <title>Novosphingobium decolorationis sp. nov., an aniline blue-decolourizing bacterium isolated from East Pacific sediment.</title>
        <authorList>
            <person name="Chen X."/>
            <person name="Dong B."/>
            <person name="Chen T."/>
            <person name="Ren N."/>
            <person name="Wang J."/>
            <person name="Xu Y."/>
            <person name="Yang J."/>
            <person name="Zhu S."/>
            <person name="Chen J."/>
        </authorList>
    </citation>
    <scope>NUCLEOTIDE SEQUENCE [LARGE SCALE GENOMIC DNA]</scope>
    <source>
        <strain evidence="2 3">502str22</strain>
    </source>
</reference>
<evidence type="ECO:0000313" key="2">
    <source>
        <dbReference type="EMBL" id="QVM83359.1"/>
    </source>
</evidence>
<sequence length="315" mass="34242">MHEDAGLILPRGEDGQELEDAHEGRGGLVRDGAGRIGCAPRTSLRDAGKRGLGWLVGRALPHGRYDRCLFVLAHMRCGSTALSNIVCSRPDFSGYGESHVTHDGLDAPGRLAVNCARRKGWDARAPWQFDKILHSRLDAAAPPAFFSARAIFLVREPFASVRSIVDLFARLGRDEYRTHEEAASYYIGRLAALAEMWPRFEAARRIGLTHEALLRDPDAVLAAISTRLGITPPLVNAYRSKAASRRGGGGDPLVSGRHSRIEPGLPGRPVDPSDLDLSPATCVQLQESYAALAALFGRDAAQERRGRSELPQSEP</sequence>
<dbReference type="Pfam" id="PF13469">
    <property type="entry name" value="Sulfotransfer_3"/>
    <property type="match status" value="1"/>
</dbReference>
<keyword evidence="3" id="KW-1185">Reference proteome</keyword>
<feature type="region of interest" description="Disordered" evidence="1">
    <location>
        <begin position="1"/>
        <end position="26"/>
    </location>
</feature>